<sequence length="417" mass="44782">MTIDYALLGAGNRGTKYATWVAEHPDRARVVAVADPDPGARDRIGELCGVAPDRRYDSWSALLAEGRIADSAIVATQDADHVGPAVAALELGYDVLLEKPMAPTEQDCRRIVDAAHASGRLFAVCHVLRYTPYTALVRSIIASGVLGVLQSVQHLEPIGWWHFAHSYVRGNWRNEALSSSLLLAKSCHDLDWLAFVMGARISSVSGFGSLRHFRAGEAPEGAADRCVDCVHQHTCPYSAVDLYLDRPVGEASGWPLYVLTRDPSQMAKAVAEGPYGRCVYASDNDVVDHQVVALEFDNGATGSFTLTAFTDKADRQTRIFGSHGCLEGDGDTVRVLDFATREWTTHSAHRPGEMDAASGHGGGDDGLMDAWTAAVAAQDQSLVSSDAASALASHLAVFAAERARKQRLVLEVDPAGM</sequence>
<dbReference type="Pfam" id="PF01408">
    <property type="entry name" value="GFO_IDH_MocA"/>
    <property type="match status" value="1"/>
</dbReference>
<organism evidence="4 5">
    <name type="scientific">Propioniciclava coleopterorum</name>
    <dbReference type="NCBI Taxonomy" id="2714937"/>
    <lineage>
        <taxon>Bacteria</taxon>
        <taxon>Bacillati</taxon>
        <taxon>Actinomycetota</taxon>
        <taxon>Actinomycetes</taxon>
        <taxon>Propionibacteriales</taxon>
        <taxon>Propionibacteriaceae</taxon>
        <taxon>Propioniciclava</taxon>
    </lineage>
</organism>
<keyword evidence="5" id="KW-1185">Reference proteome</keyword>
<evidence type="ECO:0000259" key="3">
    <source>
        <dbReference type="Pfam" id="PF02894"/>
    </source>
</evidence>
<gene>
    <name evidence="4" type="ORF">G7070_15430</name>
</gene>
<dbReference type="KEGG" id="prv:G7070_15430"/>
<reference evidence="4 5" key="1">
    <citation type="submission" date="2020-03" db="EMBL/GenBank/DDBJ databases">
        <title>Propioniciclava sp. nov., isolated from Hydrophilus acuminatus.</title>
        <authorList>
            <person name="Hyun D.-W."/>
            <person name="Bae J.-W."/>
        </authorList>
    </citation>
    <scope>NUCLEOTIDE SEQUENCE [LARGE SCALE GENOMIC DNA]</scope>
    <source>
        <strain evidence="4 5">HDW11</strain>
    </source>
</reference>
<feature type="domain" description="Gfo/Idh/MocA-like oxidoreductase C-terminal" evidence="3">
    <location>
        <begin position="139"/>
        <end position="386"/>
    </location>
</feature>
<dbReference type="SUPFAM" id="SSF51735">
    <property type="entry name" value="NAD(P)-binding Rossmann-fold domains"/>
    <property type="match status" value="1"/>
</dbReference>
<dbReference type="SUPFAM" id="SSF55347">
    <property type="entry name" value="Glyceraldehyde-3-phosphate dehydrogenase-like, C-terminal domain"/>
    <property type="match status" value="1"/>
</dbReference>
<dbReference type="GO" id="GO:0000166">
    <property type="term" value="F:nucleotide binding"/>
    <property type="evidence" value="ECO:0007669"/>
    <property type="project" value="InterPro"/>
</dbReference>
<dbReference type="InterPro" id="IPR036291">
    <property type="entry name" value="NAD(P)-bd_dom_sf"/>
</dbReference>
<dbReference type="Pfam" id="PF02894">
    <property type="entry name" value="GFO_IDH_MocA_C"/>
    <property type="match status" value="1"/>
</dbReference>
<evidence type="ECO:0000256" key="1">
    <source>
        <dbReference type="ARBA" id="ARBA00010928"/>
    </source>
</evidence>
<dbReference type="InterPro" id="IPR000683">
    <property type="entry name" value="Gfo/Idh/MocA-like_OxRdtase_N"/>
</dbReference>
<name>A0A6G7Y9E8_9ACTN</name>
<dbReference type="InterPro" id="IPR004104">
    <property type="entry name" value="Gfo/Idh/MocA-like_OxRdtase_C"/>
</dbReference>
<dbReference type="PANTHER" id="PTHR43377:SF2">
    <property type="entry name" value="BINDING ROSSMANN FOLD OXIDOREDUCTASE, PUTATIVE (AFU_ORTHOLOGUE AFUA_4G00560)-RELATED"/>
    <property type="match status" value="1"/>
</dbReference>
<dbReference type="EMBL" id="CP049865">
    <property type="protein sequence ID" value="QIK73400.1"/>
    <property type="molecule type" value="Genomic_DNA"/>
</dbReference>
<proteinExistence type="inferred from homology"/>
<dbReference type="RefSeq" id="WP_166234469.1">
    <property type="nucleotide sequence ID" value="NZ_CP049865.1"/>
</dbReference>
<dbReference type="InterPro" id="IPR051450">
    <property type="entry name" value="Gfo/Idh/MocA_Oxidoreductases"/>
</dbReference>
<comment type="similarity">
    <text evidence="1">Belongs to the Gfo/Idh/MocA family.</text>
</comment>
<evidence type="ECO:0000259" key="2">
    <source>
        <dbReference type="Pfam" id="PF01408"/>
    </source>
</evidence>
<dbReference type="Proteomes" id="UP000501058">
    <property type="component" value="Chromosome"/>
</dbReference>
<dbReference type="PANTHER" id="PTHR43377">
    <property type="entry name" value="BILIVERDIN REDUCTASE A"/>
    <property type="match status" value="1"/>
</dbReference>
<accession>A0A6G7Y9E8</accession>
<dbReference type="Gene3D" id="3.40.50.720">
    <property type="entry name" value="NAD(P)-binding Rossmann-like Domain"/>
    <property type="match status" value="1"/>
</dbReference>
<protein>
    <submittedName>
        <fullName evidence="4">Gfo/Idh/MocA family oxidoreductase</fullName>
    </submittedName>
</protein>
<feature type="domain" description="Gfo/Idh/MocA-like oxidoreductase N-terminal" evidence="2">
    <location>
        <begin position="4"/>
        <end position="124"/>
    </location>
</feature>
<dbReference type="AlphaFoldDB" id="A0A6G7Y9E8"/>
<evidence type="ECO:0000313" key="4">
    <source>
        <dbReference type="EMBL" id="QIK73400.1"/>
    </source>
</evidence>
<dbReference type="Gene3D" id="3.30.360.10">
    <property type="entry name" value="Dihydrodipicolinate Reductase, domain 2"/>
    <property type="match status" value="1"/>
</dbReference>
<evidence type="ECO:0000313" key="5">
    <source>
        <dbReference type="Proteomes" id="UP000501058"/>
    </source>
</evidence>